<keyword evidence="1" id="KW-0175">Coiled coil</keyword>
<evidence type="ECO:0000256" key="2">
    <source>
        <dbReference type="SAM" id="MobiDB-lite"/>
    </source>
</evidence>
<dbReference type="Proteomes" id="UP001231189">
    <property type="component" value="Unassembled WGS sequence"/>
</dbReference>
<gene>
    <name evidence="3" type="ORF">QYE76_049528</name>
</gene>
<reference evidence="3" key="1">
    <citation type="submission" date="2023-07" db="EMBL/GenBank/DDBJ databases">
        <title>A chromosome-level genome assembly of Lolium multiflorum.</title>
        <authorList>
            <person name="Chen Y."/>
            <person name="Copetti D."/>
            <person name="Kolliker R."/>
            <person name="Studer B."/>
        </authorList>
    </citation>
    <scope>NUCLEOTIDE SEQUENCE</scope>
    <source>
        <strain evidence="3">02402/16</strain>
        <tissue evidence="3">Leaf</tissue>
    </source>
</reference>
<evidence type="ECO:0000313" key="4">
    <source>
        <dbReference type="Proteomes" id="UP001231189"/>
    </source>
</evidence>
<organism evidence="3 4">
    <name type="scientific">Lolium multiflorum</name>
    <name type="common">Italian ryegrass</name>
    <name type="synonym">Lolium perenne subsp. multiflorum</name>
    <dbReference type="NCBI Taxonomy" id="4521"/>
    <lineage>
        <taxon>Eukaryota</taxon>
        <taxon>Viridiplantae</taxon>
        <taxon>Streptophyta</taxon>
        <taxon>Embryophyta</taxon>
        <taxon>Tracheophyta</taxon>
        <taxon>Spermatophyta</taxon>
        <taxon>Magnoliopsida</taxon>
        <taxon>Liliopsida</taxon>
        <taxon>Poales</taxon>
        <taxon>Poaceae</taxon>
        <taxon>BOP clade</taxon>
        <taxon>Pooideae</taxon>
        <taxon>Poodae</taxon>
        <taxon>Poeae</taxon>
        <taxon>Poeae Chloroplast Group 2 (Poeae type)</taxon>
        <taxon>Loliodinae</taxon>
        <taxon>Loliinae</taxon>
        <taxon>Lolium</taxon>
    </lineage>
</organism>
<evidence type="ECO:0000256" key="1">
    <source>
        <dbReference type="SAM" id="Coils"/>
    </source>
</evidence>
<evidence type="ECO:0000313" key="3">
    <source>
        <dbReference type="EMBL" id="KAK1661369.1"/>
    </source>
</evidence>
<accession>A0AAD8SPC2</accession>
<proteinExistence type="predicted"/>
<feature type="compositionally biased region" description="Low complexity" evidence="2">
    <location>
        <begin position="66"/>
        <end position="91"/>
    </location>
</feature>
<sequence length="220" mass="23531">MTTKSDEKRARSLGIVSSDEGNVILPATEKADVLPAKRSSGGFADEDDLLDFEEGFIESPPKKAKTSPSKPAPTASEASAPATAPAAQVSTASFLSKGKEIPSTAVNTASPSEKPPRFLIFLGFSSGYFFLEGFASQITSLEADKARLQKEVESSASKLEGAIKIAAEARQCIDSLKEELEKLKNKLKDEETSKLVAEAQKKEEDNILRQSVLALLSNSH</sequence>
<feature type="compositionally biased region" description="Basic and acidic residues" evidence="2">
    <location>
        <begin position="1"/>
        <end position="10"/>
    </location>
</feature>
<dbReference type="EMBL" id="JAUUTY010000003">
    <property type="protein sequence ID" value="KAK1661369.1"/>
    <property type="molecule type" value="Genomic_DNA"/>
</dbReference>
<protein>
    <submittedName>
        <fullName evidence="3">Uncharacterized protein</fullName>
    </submittedName>
</protein>
<feature type="region of interest" description="Disordered" evidence="2">
    <location>
        <begin position="54"/>
        <end position="91"/>
    </location>
</feature>
<feature type="region of interest" description="Disordered" evidence="2">
    <location>
        <begin position="1"/>
        <end position="22"/>
    </location>
</feature>
<comment type="caution">
    <text evidence="3">The sequence shown here is derived from an EMBL/GenBank/DDBJ whole genome shotgun (WGS) entry which is preliminary data.</text>
</comment>
<keyword evidence="4" id="KW-1185">Reference proteome</keyword>
<name>A0AAD8SPC2_LOLMU</name>
<dbReference type="AlphaFoldDB" id="A0AAD8SPC2"/>
<feature type="coiled-coil region" evidence="1">
    <location>
        <begin position="131"/>
        <end position="200"/>
    </location>
</feature>